<evidence type="ECO:0000259" key="1">
    <source>
        <dbReference type="Pfam" id="PF14498"/>
    </source>
</evidence>
<organism evidence="4 5">
    <name type="scientific">Cohnella abietis</name>
    <dbReference type="NCBI Taxonomy" id="2507935"/>
    <lineage>
        <taxon>Bacteria</taxon>
        <taxon>Bacillati</taxon>
        <taxon>Bacillota</taxon>
        <taxon>Bacilli</taxon>
        <taxon>Bacillales</taxon>
        <taxon>Paenibacillaceae</taxon>
        <taxon>Cohnella</taxon>
    </lineage>
</organism>
<dbReference type="InterPro" id="IPR054363">
    <property type="entry name" value="GH95_cat"/>
</dbReference>
<dbReference type="InterPro" id="IPR027414">
    <property type="entry name" value="GH95_N_dom"/>
</dbReference>
<dbReference type="GO" id="GO:0004560">
    <property type="term" value="F:alpha-L-fucosidase activity"/>
    <property type="evidence" value="ECO:0007669"/>
    <property type="project" value="InterPro"/>
</dbReference>
<evidence type="ECO:0000259" key="3">
    <source>
        <dbReference type="Pfam" id="PF22124"/>
    </source>
</evidence>
<dbReference type="PANTHER" id="PTHR31084:SF0">
    <property type="entry name" value="ALPHA-L-FUCOSIDASE 2"/>
    <property type="match status" value="1"/>
</dbReference>
<dbReference type="Pfam" id="PF21307">
    <property type="entry name" value="Glyco_hydro_95_C"/>
    <property type="match status" value="1"/>
</dbReference>
<dbReference type="Gene3D" id="2.60.40.1180">
    <property type="entry name" value="Golgi alpha-mannosidase II"/>
    <property type="match status" value="1"/>
</dbReference>
<dbReference type="FunFam" id="1.50.10.10:FF:000028">
    <property type="entry name" value="Alpha-L-fucosidase 2"/>
    <property type="match status" value="1"/>
</dbReference>
<dbReference type="InterPro" id="IPR013780">
    <property type="entry name" value="Glyco_hydro_b"/>
</dbReference>
<feature type="domain" description="Glycosyl hydrolase family 95 N-terminal" evidence="1">
    <location>
        <begin position="3"/>
        <end position="251"/>
    </location>
</feature>
<dbReference type="GO" id="GO:0005975">
    <property type="term" value="P:carbohydrate metabolic process"/>
    <property type="evidence" value="ECO:0007669"/>
    <property type="project" value="InterPro"/>
</dbReference>
<evidence type="ECO:0000313" key="4">
    <source>
        <dbReference type="EMBL" id="BBI32826.1"/>
    </source>
</evidence>
<dbReference type="InterPro" id="IPR008928">
    <property type="entry name" value="6-hairpin_glycosidase_sf"/>
</dbReference>
<dbReference type="PANTHER" id="PTHR31084">
    <property type="entry name" value="ALPHA-L-FUCOSIDASE 2"/>
    <property type="match status" value="1"/>
</dbReference>
<accession>A0A3T1D3Y0</accession>
<dbReference type="SUPFAM" id="SSF48208">
    <property type="entry name" value="Six-hairpin glycosidases"/>
    <property type="match status" value="1"/>
</dbReference>
<dbReference type="InterPro" id="IPR016518">
    <property type="entry name" value="Alpha-L-fucosidase"/>
</dbReference>
<name>A0A3T1D3Y0_9BACL</name>
<proteinExistence type="predicted"/>
<dbReference type="AlphaFoldDB" id="A0A3T1D3Y0"/>
<dbReference type="Gene3D" id="1.50.10.10">
    <property type="match status" value="1"/>
</dbReference>
<dbReference type="RefSeq" id="WP_130607642.1">
    <property type="nucleotide sequence ID" value="NZ_AP019400.1"/>
</dbReference>
<reference evidence="4 5" key="1">
    <citation type="submission" date="2019-01" db="EMBL/GenBank/DDBJ databases">
        <title>Complete genome sequence of Cohnella hallensis HS21 isolated from Korean fir (Abies koreana) rhizospheric soil.</title>
        <authorList>
            <person name="Jiang L."/>
            <person name="Kang S.W."/>
            <person name="Kim S."/>
            <person name="Jung J."/>
            <person name="Kim C.Y."/>
            <person name="Kim D.H."/>
            <person name="Kim S.W."/>
            <person name="Lee J."/>
        </authorList>
    </citation>
    <scope>NUCLEOTIDE SEQUENCE [LARGE SCALE GENOMIC DNA]</scope>
    <source>
        <strain evidence="4 5">HS21</strain>
    </source>
</reference>
<dbReference type="EMBL" id="AP019400">
    <property type="protein sequence ID" value="BBI32826.1"/>
    <property type="molecule type" value="Genomic_DNA"/>
</dbReference>
<dbReference type="Pfam" id="PF14498">
    <property type="entry name" value="Glyco_hyd_65N_2"/>
    <property type="match status" value="1"/>
</dbReference>
<feature type="domain" description="Alpha fucosidase A-like C-terminal" evidence="2">
    <location>
        <begin position="695"/>
        <end position="788"/>
    </location>
</feature>
<keyword evidence="5" id="KW-1185">Reference proteome</keyword>
<sequence length="793" mass="89662">MRLKYTSPAQVWTEAIPVGNGRLGAMVSGKVEKESISFNEDTLWSGFPNDGNNPQSKEQLPEMRRLVQEERYEEADLLGKKMMGAYTQSYLPMGDLHICYEHGDICDNYTRELDLEKGITRIEYTIGKVQYIREIYTSHRHQSIVMRMSASVPGALNFHARMDSSLRHTTLADGQHFVMKGTAPEYVAPNYFDVDHPIVYGDVEQNRAMSFETRMAVTEHDGEVRVDHTGIHVYGASHATLLLAAATSFKSFNQFPSKAEEATLAAVKQLEAAIDCSYEELYKAHVEDYGMLYKRMDLQLEEEDPSYSDMTTDSRIELNGANDSGLVTLLFHYGRYLMISSSREGTQAANLQGIWNKDTRAPWSSNWTLNINAQMNYWPAEICNLTELHEPLLQLIENLSVTGSETARIHYGTRGWTAHHNADIWAHTAPVGNYGDGDAGWALWPMGGVWLCQHLWEHFAFNRDIDYLRNKAYPVMKEAALFCLDWLIKNDEGLWITSPSTSPEHKFRTSTGTASVSAATTMDMSLIWDLFTNCIEAIDILDIDHSFREELAGVKEKLYPLQIGKYGQLQEWYRDFEDEDVNHRHVSHLFGVYPGRQITERTSPEMFAAARQSLERRGDEGTGWSLGWKIALWARFKDGNRAHRLIDQFLKLVKDGEADNYHHGGVYANLLCAHPPFQIDGNFAVTAAIAEMLLQSHEGYLELLPALPDQWAKGAVSGLRGRGGFEVSIKWSNGQLKEAEIVSLDGEPCSVLAQQTLRIMEDGRPVAIVADDAGVYRFPTQKNSRYEIYAGME</sequence>
<protein>
    <submittedName>
        <fullName evidence="4">Uncharacterized protein</fullName>
    </submittedName>
</protein>
<dbReference type="Gene3D" id="2.70.98.50">
    <property type="entry name" value="putative glycoside hydrolase family protein from bacillus halodurans"/>
    <property type="match status" value="1"/>
</dbReference>
<dbReference type="OrthoDB" id="9802600at2"/>
<dbReference type="KEGG" id="cohn:KCTCHS21_22250"/>
<dbReference type="PIRSF" id="PIRSF007663">
    <property type="entry name" value="UCP007663"/>
    <property type="match status" value="1"/>
</dbReference>
<evidence type="ECO:0000259" key="2">
    <source>
        <dbReference type="Pfam" id="PF21307"/>
    </source>
</evidence>
<dbReference type="InterPro" id="IPR012341">
    <property type="entry name" value="6hp_glycosidase-like_sf"/>
</dbReference>
<gene>
    <name evidence="4" type="ORF">KCTCHS21_22250</name>
</gene>
<evidence type="ECO:0000313" key="5">
    <source>
        <dbReference type="Proteomes" id="UP000289856"/>
    </source>
</evidence>
<dbReference type="Pfam" id="PF22124">
    <property type="entry name" value="Glyco_hydro_95_cat"/>
    <property type="match status" value="1"/>
</dbReference>
<dbReference type="InterPro" id="IPR049053">
    <property type="entry name" value="AFCA-like_C"/>
</dbReference>
<feature type="domain" description="Glycosyl hydrolase family 95 catalytic" evidence="3">
    <location>
        <begin position="277"/>
        <end position="693"/>
    </location>
</feature>
<dbReference type="Proteomes" id="UP000289856">
    <property type="component" value="Chromosome"/>
</dbReference>